<organism evidence="1 2">
    <name type="scientific">Amnibacterium flavum</name>
    <dbReference type="NCBI Taxonomy" id="2173173"/>
    <lineage>
        <taxon>Bacteria</taxon>
        <taxon>Bacillati</taxon>
        <taxon>Actinomycetota</taxon>
        <taxon>Actinomycetes</taxon>
        <taxon>Micrococcales</taxon>
        <taxon>Microbacteriaceae</taxon>
        <taxon>Amnibacterium</taxon>
    </lineage>
</organism>
<gene>
    <name evidence="1" type="ORF">DDQ50_08725</name>
</gene>
<reference evidence="1 2" key="1">
    <citation type="submission" date="2018-05" db="EMBL/GenBank/DDBJ databases">
        <title>Amnibacterium sp. M8JJ-5, whole genome shotgun sequence.</title>
        <authorList>
            <person name="Tuo L."/>
        </authorList>
    </citation>
    <scope>NUCLEOTIDE SEQUENCE [LARGE SCALE GENOMIC DNA]</scope>
    <source>
        <strain evidence="1 2">M8JJ-5</strain>
    </source>
</reference>
<dbReference type="Proteomes" id="UP000244893">
    <property type="component" value="Unassembled WGS sequence"/>
</dbReference>
<evidence type="ECO:0000313" key="2">
    <source>
        <dbReference type="Proteomes" id="UP000244893"/>
    </source>
</evidence>
<comment type="caution">
    <text evidence="1">The sequence shown here is derived from an EMBL/GenBank/DDBJ whole genome shotgun (WGS) entry which is preliminary data.</text>
</comment>
<protein>
    <submittedName>
        <fullName evidence="1">Uncharacterized protein</fullName>
    </submittedName>
</protein>
<dbReference type="RefSeq" id="WP_116756370.1">
    <property type="nucleotide sequence ID" value="NZ_JBHUEX010000001.1"/>
</dbReference>
<name>A0A2V1HMN0_9MICO</name>
<accession>A0A2V1HMN0</accession>
<evidence type="ECO:0000313" key="1">
    <source>
        <dbReference type="EMBL" id="PVZ93856.1"/>
    </source>
</evidence>
<keyword evidence="2" id="KW-1185">Reference proteome</keyword>
<dbReference type="EMBL" id="QEOP01000002">
    <property type="protein sequence ID" value="PVZ93856.1"/>
    <property type="molecule type" value="Genomic_DNA"/>
</dbReference>
<proteinExistence type="predicted"/>
<dbReference type="AlphaFoldDB" id="A0A2V1HMN0"/>
<sequence>MLTHDQGTKDAQLAMTASPWLIDRIPGAREAHTAWQQKVEDTAPFREAVARARRDLEPLMMWAGGEGEWSHTRQHVPRPDVPLAIVELARDRIRAAEFDLDGAVHEALASRDAYIQAFLTGINADTRRAAVASHVLASHEKAARLIVELVDVLETRDVEFRTIRPQGGNWTTVLNAADTSVTGARSHLASLDRHTSYLRALAEGASQEEASAAAGGPVKVYRVDAYGDRVEIVSKEERIRQEMGQRSRSEPQLAINGSEVIL</sequence>